<evidence type="ECO:0000313" key="4">
    <source>
        <dbReference type="Proteomes" id="UP000289857"/>
    </source>
</evidence>
<dbReference type="Proteomes" id="UP000289857">
    <property type="component" value="Unassembled WGS sequence"/>
</dbReference>
<dbReference type="OrthoDB" id="9768048at2"/>
<dbReference type="SUPFAM" id="SSF53756">
    <property type="entry name" value="UDP-Glycosyltransferase/glycogen phosphorylase"/>
    <property type="match status" value="1"/>
</dbReference>
<dbReference type="Gene3D" id="3.40.50.2000">
    <property type="entry name" value="Glycogen Phosphorylase B"/>
    <property type="match status" value="2"/>
</dbReference>
<evidence type="ECO:0000256" key="1">
    <source>
        <dbReference type="ARBA" id="ARBA00022676"/>
    </source>
</evidence>
<dbReference type="GO" id="GO:0005829">
    <property type="term" value="C:cytosol"/>
    <property type="evidence" value="ECO:0007669"/>
    <property type="project" value="TreeGrafter"/>
</dbReference>
<dbReference type="EMBL" id="SBKN01000001">
    <property type="protein sequence ID" value="RXR24707.1"/>
    <property type="molecule type" value="Genomic_DNA"/>
</dbReference>
<evidence type="ECO:0000256" key="2">
    <source>
        <dbReference type="ARBA" id="ARBA00022679"/>
    </source>
</evidence>
<dbReference type="GO" id="GO:0009244">
    <property type="term" value="P:lipopolysaccharide core region biosynthetic process"/>
    <property type="evidence" value="ECO:0007669"/>
    <property type="project" value="TreeGrafter"/>
</dbReference>
<accession>A0A4Q1KCP6</accession>
<protein>
    <submittedName>
        <fullName evidence="3">Lipopolysaccharide heptosyltransferase family protein</fullName>
    </submittedName>
</protein>
<evidence type="ECO:0000313" key="3">
    <source>
        <dbReference type="EMBL" id="RXR24707.1"/>
    </source>
</evidence>
<name>A0A4Q1KCP6_9FLAO</name>
<dbReference type="InterPro" id="IPR051199">
    <property type="entry name" value="LPS_LOS_Heptosyltrfase"/>
</dbReference>
<reference evidence="4" key="1">
    <citation type="submission" date="2019-01" db="EMBL/GenBank/DDBJ databases">
        <title>Cytophagaceae bacterium strain CAR-16.</title>
        <authorList>
            <person name="Chen W.-M."/>
        </authorList>
    </citation>
    <scope>NUCLEOTIDE SEQUENCE [LARGE SCALE GENOMIC DNA]</scope>
    <source>
        <strain evidence="4">WWJ-16</strain>
    </source>
</reference>
<keyword evidence="2 3" id="KW-0808">Transferase</keyword>
<dbReference type="CDD" id="cd03789">
    <property type="entry name" value="GT9_LPS_heptosyltransferase"/>
    <property type="match status" value="1"/>
</dbReference>
<sequence>MGDVAMTVPVILALIKQHPEVKITVVSRSFFKPIFEQIPELNFLSVHTHHRHKGFLGIFRLYRDLKALGVDEIADLHNVLRSKMIRFLFRMQGKKTAFTDKGREEKKQLTRLQIKTIAPLKTMTQRHVDTFKQLGYTIHFDSSWHLPKQTLSRAVSEFTGAKTRPWIGIAPFAQHAAKTYPIDLMQQVIEGLVHQNVQVFLLGGGRHEAEILEKMAQMGSNIKNMANKVSFEHELELISNLDLMVSMDSGNAHLAALYGVDTITLWGATHPFAGFAPYGQPEENCLVADREQFPFLPTSIYGNRVVPGYEDAMRTITPAQILQKINSNLNKAIGI</sequence>
<dbReference type="Pfam" id="PF01075">
    <property type="entry name" value="Glyco_transf_9"/>
    <property type="match status" value="1"/>
</dbReference>
<dbReference type="PANTHER" id="PTHR30160">
    <property type="entry name" value="TETRAACYLDISACCHARIDE 4'-KINASE-RELATED"/>
    <property type="match status" value="1"/>
</dbReference>
<comment type="caution">
    <text evidence="3">The sequence shown here is derived from an EMBL/GenBank/DDBJ whole genome shotgun (WGS) entry which is preliminary data.</text>
</comment>
<gene>
    <name evidence="3" type="ORF">EQG61_02690</name>
</gene>
<dbReference type="InterPro" id="IPR002201">
    <property type="entry name" value="Glyco_trans_9"/>
</dbReference>
<dbReference type="GO" id="GO:0008713">
    <property type="term" value="F:ADP-heptose-lipopolysaccharide heptosyltransferase activity"/>
    <property type="evidence" value="ECO:0007669"/>
    <property type="project" value="TreeGrafter"/>
</dbReference>
<proteinExistence type="predicted"/>
<keyword evidence="1" id="KW-0328">Glycosyltransferase</keyword>
<keyword evidence="4" id="KW-1185">Reference proteome</keyword>
<organism evidence="3 4">
    <name type="scientific">Flavobacterium stagni</name>
    <dbReference type="NCBI Taxonomy" id="2506421"/>
    <lineage>
        <taxon>Bacteria</taxon>
        <taxon>Pseudomonadati</taxon>
        <taxon>Bacteroidota</taxon>
        <taxon>Flavobacteriia</taxon>
        <taxon>Flavobacteriales</taxon>
        <taxon>Flavobacteriaceae</taxon>
        <taxon>Flavobacterium</taxon>
    </lineage>
</organism>
<dbReference type="PANTHER" id="PTHR30160:SF22">
    <property type="entry name" value="LIPOPOLYSACCHARIDE CORE BIOSYNTHESIS PROTEIN"/>
    <property type="match status" value="1"/>
</dbReference>
<dbReference type="AlphaFoldDB" id="A0A4Q1KCP6"/>